<protein>
    <recommendedName>
        <fullName evidence="5 7">Uronate isomerase</fullName>
        <ecNumber evidence="4 7">5.3.1.12</ecNumber>
    </recommendedName>
    <alternativeName>
        <fullName evidence="7">Glucuronate isomerase</fullName>
    </alternativeName>
    <alternativeName>
        <fullName evidence="7">Uronic isomerase</fullName>
    </alternativeName>
</protein>
<evidence type="ECO:0000313" key="8">
    <source>
        <dbReference type="EMBL" id="XAH74017.1"/>
    </source>
</evidence>
<evidence type="ECO:0000256" key="7">
    <source>
        <dbReference type="HAMAP-Rule" id="MF_00675"/>
    </source>
</evidence>
<comment type="catalytic activity">
    <reaction evidence="1 7">
        <text>D-glucuronate = D-fructuronate</text>
        <dbReference type="Rhea" id="RHEA:13049"/>
        <dbReference type="ChEBI" id="CHEBI:58720"/>
        <dbReference type="ChEBI" id="CHEBI:59863"/>
        <dbReference type="EC" id="5.3.1.12"/>
    </reaction>
</comment>
<name>A0ABZ3EWH2_9FIRM</name>
<comment type="pathway">
    <text evidence="2 7">Carbohydrate metabolism; pentose and glucuronate interconversion.</text>
</comment>
<keyword evidence="6 7" id="KW-0413">Isomerase</keyword>
<sequence length="467" mass="53868">MESFIHEDFMLGTATARELYHQHAEKMPIIDFHNHLNPRNIYEDSCYNNMTEVWLGGDHYKWRVMRAAGVPEELITGNREPLEKFVVWSYTVQNCIGNPLYHWTHLELKRYFGIDTVLTPDFAGDIWDACNEKLKTREYSNRNLLRMQNVEVLCTTDDPADDLEWHKSMAGEDFSIRVLPTFRPEKALGIEKADFPSYIRRIEEKTGLNISSLADVISALKKRLDYFIGAGCRVTDHSLEGSFYMPSDYEEGNIIYKKRMAGASLSSEEVAKYRGFLLTELGREYARRNLVMQLHIGAIRSNSTRMLKKLGPDTGFDSLNDFNYAPQLSALLDDMDQTEELPKTILYYLNPKDAEMLASMAGNFQSNTHGIRGKIQLGSAWWFCDHKNGMERQMNALSDVGLISTFIGMLTDSRSFLSFPRHEYFRRILCNRIGALVENGEYPKDMHYLGEMIENICYNNAKAYFNL</sequence>
<dbReference type="RefSeq" id="WP_342757613.1">
    <property type="nucleotide sequence ID" value="NZ_CP146256.1"/>
</dbReference>
<dbReference type="GO" id="GO:0008880">
    <property type="term" value="F:glucuronate isomerase activity"/>
    <property type="evidence" value="ECO:0007669"/>
    <property type="project" value="UniProtKB-EC"/>
</dbReference>
<dbReference type="InterPro" id="IPR032466">
    <property type="entry name" value="Metal_Hydrolase"/>
</dbReference>
<evidence type="ECO:0000256" key="4">
    <source>
        <dbReference type="ARBA" id="ARBA00012546"/>
    </source>
</evidence>
<evidence type="ECO:0000256" key="1">
    <source>
        <dbReference type="ARBA" id="ARBA00001165"/>
    </source>
</evidence>
<dbReference type="EMBL" id="CP146256">
    <property type="protein sequence ID" value="XAH74017.1"/>
    <property type="molecule type" value="Genomic_DNA"/>
</dbReference>
<evidence type="ECO:0000313" key="9">
    <source>
        <dbReference type="Proteomes" id="UP001451571"/>
    </source>
</evidence>
<proteinExistence type="inferred from homology"/>
<organism evidence="8 9">
    <name type="scientific">Kineothrix sedimenti</name>
    <dbReference type="NCBI Taxonomy" id="3123317"/>
    <lineage>
        <taxon>Bacteria</taxon>
        <taxon>Bacillati</taxon>
        <taxon>Bacillota</taxon>
        <taxon>Clostridia</taxon>
        <taxon>Lachnospirales</taxon>
        <taxon>Lachnospiraceae</taxon>
        <taxon>Kineothrix</taxon>
    </lineage>
</organism>
<dbReference type="Gene3D" id="1.10.2020.10">
    <property type="entry name" value="uronate isomerase, domain 2, chain A"/>
    <property type="match status" value="1"/>
</dbReference>
<comment type="catalytic activity">
    <reaction evidence="7">
        <text>aldehydo-D-galacturonate = keto-D-tagaturonate</text>
        <dbReference type="Rhea" id="RHEA:27702"/>
        <dbReference type="ChEBI" id="CHEBI:12952"/>
        <dbReference type="ChEBI" id="CHEBI:17886"/>
    </reaction>
</comment>
<dbReference type="Gene3D" id="3.20.20.140">
    <property type="entry name" value="Metal-dependent hydrolases"/>
    <property type="match status" value="1"/>
</dbReference>
<accession>A0ABZ3EWH2</accession>
<comment type="similarity">
    <text evidence="3 7">Belongs to the metallo-dependent hydrolases superfamily. Uronate isomerase family.</text>
</comment>
<gene>
    <name evidence="7 8" type="primary">uxaC</name>
    <name evidence="8" type="ORF">V6984_21365</name>
</gene>
<evidence type="ECO:0000256" key="3">
    <source>
        <dbReference type="ARBA" id="ARBA00008397"/>
    </source>
</evidence>
<evidence type="ECO:0000256" key="6">
    <source>
        <dbReference type="ARBA" id="ARBA00023235"/>
    </source>
</evidence>
<dbReference type="EC" id="5.3.1.12" evidence="4 7"/>
<dbReference type="SUPFAM" id="SSF51556">
    <property type="entry name" value="Metallo-dependent hydrolases"/>
    <property type="match status" value="1"/>
</dbReference>
<reference evidence="8 9" key="1">
    <citation type="submission" date="2024-02" db="EMBL/GenBank/DDBJ databases">
        <title>Bacterial strain from lacustrine sediment.</title>
        <authorList>
            <person name="Petit C."/>
            <person name="Fadhlaoui K."/>
        </authorList>
    </citation>
    <scope>NUCLEOTIDE SEQUENCE [LARGE SCALE GENOMIC DNA]</scope>
    <source>
        <strain evidence="8 9">IPX-CK</strain>
    </source>
</reference>
<dbReference type="PANTHER" id="PTHR30068">
    <property type="entry name" value="URONATE ISOMERASE"/>
    <property type="match status" value="1"/>
</dbReference>
<dbReference type="Proteomes" id="UP001451571">
    <property type="component" value="Chromosome"/>
</dbReference>
<dbReference type="HAMAP" id="MF_00675">
    <property type="entry name" value="UxaC"/>
    <property type="match status" value="1"/>
</dbReference>
<keyword evidence="9" id="KW-1185">Reference proteome</keyword>
<dbReference type="NCBIfam" id="NF002794">
    <property type="entry name" value="PRK02925.1"/>
    <property type="match status" value="1"/>
</dbReference>
<dbReference type="InterPro" id="IPR003766">
    <property type="entry name" value="Uronate_isomerase"/>
</dbReference>
<dbReference type="Pfam" id="PF02614">
    <property type="entry name" value="UxaC"/>
    <property type="match status" value="1"/>
</dbReference>
<evidence type="ECO:0000256" key="5">
    <source>
        <dbReference type="ARBA" id="ARBA00020555"/>
    </source>
</evidence>
<dbReference type="PANTHER" id="PTHR30068:SF4">
    <property type="entry name" value="URONATE ISOMERASE"/>
    <property type="match status" value="1"/>
</dbReference>
<evidence type="ECO:0000256" key="2">
    <source>
        <dbReference type="ARBA" id="ARBA00004892"/>
    </source>
</evidence>